<gene>
    <name evidence="3" type="ORF">IFM46972_03401</name>
</gene>
<evidence type="ECO:0000313" key="4">
    <source>
        <dbReference type="Proteomes" id="UP000465221"/>
    </source>
</evidence>
<evidence type="ECO:0000256" key="2">
    <source>
        <dbReference type="SAM" id="SignalP"/>
    </source>
</evidence>
<feature type="chain" id="PRO_5034725454" evidence="2">
    <location>
        <begin position="28"/>
        <end position="273"/>
    </location>
</feature>
<proteinExistence type="predicted"/>
<comment type="caution">
    <text evidence="3">The sequence shown here is derived from an EMBL/GenBank/DDBJ whole genome shotgun (WGS) entry which is preliminary data.</text>
</comment>
<dbReference type="EMBL" id="BLKC01000018">
    <property type="protein sequence ID" value="GFF31999.1"/>
    <property type="molecule type" value="Genomic_DNA"/>
</dbReference>
<protein>
    <submittedName>
        <fullName evidence="3">Uncharacterized protein</fullName>
    </submittedName>
</protein>
<feature type="signal peptide" evidence="2">
    <location>
        <begin position="1"/>
        <end position="27"/>
    </location>
</feature>
<reference evidence="3 4" key="1">
    <citation type="submission" date="2020-01" db="EMBL/GenBank/DDBJ databases">
        <title>Draft genome sequence of Aspergillus udagawae IFM 46972.</title>
        <authorList>
            <person name="Takahashi H."/>
            <person name="Yaguchi T."/>
        </authorList>
    </citation>
    <scope>NUCLEOTIDE SEQUENCE [LARGE SCALE GENOMIC DNA]</scope>
    <source>
        <strain evidence="3 4">IFM 46972</strain>
    </source>
</reference>
<name>A0A8H3RNF6_9EURO</name>
<organism evidence="3 4">
    <name type="scientific">Aspergillus udagawae</name>
    <dbReference type="NCBI Taxonomy" id="91492"/>
    <lineage>
        <taxon>Eukaryota</taxon>
        <taxon>Fungi</taxon>
        <taxon>Dikarya</taxon>
        <taxon>Ascomycota</taxon>
        <taxon>Pezizomycotina</taxon>
        <taxon>Eurotiomycetes</taxon>
        <taxon>Eurotiomycetidae</taxon>
        <taxon>Eurotiales</taxon>
        <taxon>Aspergillaceae</taxon>
        <taxon>Aspergillus</taxon>
        <taxon>Aspergillus subgen. Fumigati</taxon>
    </lineage>
</organism>
<evidence type="ECO:0000256" key="1">
    <source>
        <dbReference type="SAM" id="Phobius"/>
    </source>
</evidence>
<keyword evidence="2" id="KW-0732">Signal</keyword>
<keyword evidence="1" id="KW-1133">Transmembrane helix</keyword>
<dbReference type="AlphaFoldDB" id="A0A8H3RNF6"/>
<keyword evidence="1" id="KW-0812">Transmembrane</keyword>
<accession>A0A8H3RNF6</accession>
<keyword evidence="1" id="KW-0472">Membrane</keyword>
<feature type="transmembrane region" description="Helical" evidence="1">
    <location>
        <begin position="198"/>
        <end position="221"/>
    </location>
</feature>
<sequence>MLLSLLPGQKVLLSLTIQTALLPFAIAAQCYFTDGSPGLAELQPCFPDNTNSACCAINKTNGDPNDICLSNGLCLAQVAPYTGLILLNGCTDRNWESPGCPGICPKSIQGSYGIHVLPCPAISNDHWCCSPNGSNCCDNAFKLQMGKPMLLNTSSAAPSPTATSTATITMTAITVTITEHATSRAASGDSECSDSKSVIVGVSTGVGLGVCLVTLIGALWSQRRRYQRKLKENQHSGVKYMLSGRMCATPAAAPAAELPLNKAPSVFEMGTGG</sequence>
<dbReference type="Proteomes" id="UP000465221">
    <property type="component" value="Unassembled WGS sequence"/>
</dbReference>
<evidence type="ECO:0000313" key="3">
    <source>
        <dbReference type="EMBL" id="GFF31999.1"/>
    </source>
</evidence>